<evidence type="ECO:0000256" key="3">
    <source>
        <dbReference type="ARBA" id="ARBA00022448"/>
    </source>
</evidence>
<keyword evidence="5 8" id="KW-0812">Transmembrane</keyword>
<evidence type="ECO:0000256" key="7">
    <source>
        <dbReference type="ARBA" id="ARBA00023136"/>
    </source>
</evidence>
<dbReference type="RefSeq" id="WP_142493140.1">
    <property type="nucleotide sequence ID" value="NZ_FXTO01000009.1"/>
</dbReference>
<keyword evidence="7 8" id="KW-0472">Membrane</keyword>
<dbReference type="EMBL" id="FXTO01000009">
    <property type="protein sequence ID" value="SMO67712.1"/>
    <property type="molecule type" value="Genomic_DNA"/>
</dbReference>
<sequence>MSQSDRSTYWQGVRDGLPFLLVMIPFGILFGVIATEAGLNVFETLSFSVVVIAGAAQFTAIQLLKEDAPTLVILASALAVNLRMAMYSASLTPHIGAAPLWQRAFAAYFTVDQSYACSIMAYEKNPDWSLSQKLRYFFGVVTPVCPSWYLSTLAGALIGANIPPELALDFAVPITFLALIAPMLHTAAHRAAALSSVVLALIFAFMPYNTGLLVAGLGGMMTGAQVELWTTRRATRKGTA</sequence>
<keyword evidence="3" id="KW-0813">Transport</keyword>
<feature type="transmembrane region" description="Helical" evidence="8">
    <location>
        <begin position="166"/>
        <end position="184"/>
    </location>
</feature>
<dbReference type="Pfam" id="PF03591">
    <property type="entry name" value="AzlC"/>
    <property type="match status" value="1"/>
</dbReference>
<feature type="transmembrane region" description="Helical" evidence="8">
    <location>
        <begin position="134"/>
        <end position="160"/>
    </location>
</feature>
<dbReference type="AlphaFoldDB" id="A0A521D7X5"/>
<gene>
    <name evidence="9" type="ORF">SAMN06265173_10980</name>
</gene>
<evidence type="ECO:0000256" key="1">
    <source>
        <dbReference type="ARBA" id="ARBA00004651"/>
    </source>
</evidence>
<evidence type="ECO:0000256" key="5">
    <source>
        <dbReference type="ARBA" id="ARBA00022692"/>
    </source>
</evidence>
<comment type="subcellular location">
    <subcellularLocation>
        <location evidence="1">Cell membrane</location>
        <topology evidence="1">Multi-pass membrane protein</topology>
    </subcellularLocation>
</comment>
<evidence type="ECO:0000256" key="8">
    <source>
        <dbReference type="SAM" id="Phobius"/>
    </source>
</evidence>
<dbReference type="GO" id="GO:1903785">
    <property type="term" value="P:L-valine transmembrane transport"/>
    <property type="evidence" value="ECO:0007669"/>
    <property type="project" value="TreeGrafter"/>
</dbReference>
<evidence type="ECO:0000256" key="4">
    <source>
        <dbReference type="ARBA" id="ARBA00022475"/>
    </source>
</evidence>
<dbReference type="InterPro" id="IPR011606">
    <property type="entry name" value="Brnchd-chn_aa_trnsp_permease"/>
</dbReference>
<organism evidence="9 10">
    <name type="scientific">Thalassovita litoralis</name>
    <dbReference type="NCBI Taxonomy" id="1010611"/>
    <lineage>
        <taxon>Bacteria</taxon>
        <taxon>Pseudomonadati</taxon>
        <taxon>Pseudomonadota</taxon>
        <taxon>Alphaproteobacteria</taxon>
        <taxon>Rhodobacterales</taxon>
        <taxon>Roseobacteraceae</taxon>
        <taxon>Thalassovita</taxon>
    </lineage>
</organism>
<accession>A0A521D7X5</accession>
<keyword evidence="6 8" id="KW-1133">Transmembrane helix</keyword>
<feature type="transmembrane region" description="Helical" evidence="8">
    <location>
        <begin position="45"/>
        <end position="64"/>
    </location>
</feature>
<proteinExistence type="inferred from homology"/>
<dbReference type="OrthoDB" id="3579489at2"/>
<protein>
    <submittedName>
        <fullName evidence="9">4-azaleucine resistance probable transporter AzlC</fullName>
    </submittedName>
</protein>
<keyword evidence="10" id="KW-1185">Reference proteome</keyword>
<dbReference type="PANTHER" id="PTHR34979">
    <property type="entry name" value="INNER MEMBRANE PROTEIN YGAZ"/>
    <property type="match status" value="1"/>
</dbReference>
<dbReference type="PANTHER" id="PTHR34979:SF1">
    <property type="entry name" value="INNER MEMBRANE PROTEIN YGAZ"/>
    <property type="match status" value="1"/>
</dbReference>
<evidence type="ECO:0000256" key="2">
    <source>
        <dbReference type="ARBA" id="ARBA00010735"/>
    </source>
</evidence>
<keyword evidence="4" id="KW-1003">Cell membrane</keyword>
<name>A0A521D7X5_9RHOB</name>
<evidence type="ECO:0000256" key="6">
    <source>
        <dbReference type="ARBA" id="ARBA00022989"/>
    </source>
</evidence>
<comment type="similarity">
    <text evidence="2">Belongs to the AzlC family.</text>
</comment>
<evidence type="ECO:0000313" key="9">
    <source>
        <dbReference type="EMBL" id="SMO67712.1"/>
    </source>
</evidence>
<evidence type="ECO:0000313" key="10">
    <source>
        <dbReference type="Proteomes" id="UP000316030"/>
    </source>
</evidence>
<dbReference type="Proteomes" id="UP000316030">
    <property type="component" value="Unassembled WGS sequence"/>
</dbReference>
<reference evidence="9 10" key="1">
    <citation type="submission" date="2017-05" db="EMBL/GenBank/DDBJ databases">
        <authorList>
            <person name="Varghese N."/>
            <person name="Submissions S."/>
        </authorList>
    </citation>
    <scope>NUCLEOTIDE SEQUENCE [LARGE SCALE GENOMIC DNA]</scope>
    <source>
        <strain evidence="9 10">DSM 29506</strain>
    </source>
</reference>
<dbReference type="GO" id="GO:0005886">
    <property type="term" value="C:plasma membrane"/>
    <property type="evidence" value="ECO:0007669"/>
    <property type="project" value="UniProtKB-SubCell"/>
</dbReference>
<feature type="transmembrane region" description="Helical" evidence="8">
    <location>
        <begin position="12"/>
        <end position="33"/>
    </location>
</feature>